<dbReference type="InterPro" id="IPR044609">
    <property type="entry name" value="FKBP2/11"/>
</dbReference>
<dbReference type="OrthoDB" id="25996at2"/>
<evidence type="ECO:0000256" key="1">
    <source>
        <dbReference type="ARBA" id="ARBA00000971"/>
    </source>
</evidence>
<dbReference type="PANTHER" id="PTHR45779">
    <property type="entry name" value="PEPTIDYLPROLYL ISOMERASE"/>
    <property type="match status" value="1"/>
</dbReference>
<dbReference type="InterPro" id="IPR046357">
    <property type="entry name" value="PPIase_dom_sf"/>
</dbReference>
<dbReference type="SUPFAM" id="SSF54534">
    <property type="entry name" value="FKBP-like"/>
    <property type="match status" value="2"/>
</dbReference>
<keyword evidence="8" id="KW-1185">Reference proteome</keyword>
<reference evidence="7 8" key="1">
    <citation type="submission" date="2019-06" db="EMBL/GenBank/DDBJ databases">
        <title>Aeromicrobium sp. nov., isolated from a maize field.</title>
        <authorList>
            <person name="Lin S.-Y."/>
            <person name="Tsai C.-F."/>
            <person name="Young C.-C."/>
        </authorList>
    </citation>
    <scope>NUCLEOTIDE SEQUENCE [LARGE SCALE GENOMIC DNA]</scope>
    <source>
        <strain evidence="7 8">CC-CFT486</strain>
    </source>
</reference>
<keyword evidence="3 4" id="KW-0413">Isomerase</keyword>
<evidence type="ECO:0000256" key="3">
    <source>
        <dbReference type="ARBA" id="ARBA00023235"/>
    </source>
</evidence>
<evidence type="ECO:0000313" key="8">
    <source>
        <dbReference type="Proteomes" id="UP000321571"/>
    </source>
</evidence>
<evidence type="ECO:0000256" key="2">
    <source>
        <dbReference type="ARBA" id="ARBA00023110"/>
    </source>
</evidence>
<proteinExistence type="inferred from homology"/>
<dbReference type="EMBL" id="VDUX01000001">
    <property type="protein sequence ID" value="TXL63096.1"/>
    <property type="molecule type" value="Genomic_DNA"/>
</dbReference>
<dbReference type="InterPro" id="IPR001179">
    <property type="entry name" value="PPIase_FKBP_dom"/>
</dbReference>
<feature type="domain" description="PPIase FKBP-type" evidence="6">
    <location>
        <begin position="232"/>
        <end position="320"/>
    </location>
</feature>
<dbReference type="EC" id="5.2.1.8" evidence="5"/>
<feature type="domain" description="PPIase FKBP-type" evidence="6">
    <location>
        <begin position="86"/>
        <end position="175"/>
    </location>
</feature>
<protein>
    <recommendedName>
        <fullName evidence="5">Peptidyl-prolyl cis-trans isomerase</fullName>
        <ecNumber evidence="5">5.2.1.8</ecNumber>
    </recommendedName>
</protein>
<evidence type="ECO:0000256" key="4">
    <source>
        <dbReference type="PROSITE-ProRule" id="PRU00277"/>
    </source>
</evidence>
<comment type="similarity">
    <text evidence="5">Belongs to the FKBP-type PPIase family.</text>
</comment>
<dbReference type="Pfam" id="PF00254">
    <property type="entry name" value="FKBP_C"/>
    <property type="match status" value="2"/>
</dbReference>
<gene>
    <name evidence="7" type="ORF">FHP06_02380</name>
</gene>
<dbReference type="Gene3D" id="3.10.50.40">
    <property type="match status" value="2"/>
</dbReference>
<evidence type="ECO:0000256" key="5">
    <source>
        <dbReference type="RuleBase" id="RU003915"/>
    </source>
</evidence>
<name>A0A5C8NPN9_9ACTN</name>
<keyword evidence="2 4" id="KW-0697">Rotamase</keyword>
<dbReference type="PROSITE" id="PS50059">
    <property type="entry name" value="FKBP_PPIASE"/>
    <property type="match status" value="2"/>
</dbReference>
<evidence type="ECO:0000259" key="6">
    <source>
        <dbReference type="PROSITE" id="PS50059"/>
    </source>
</evidence>
<accession>A0A5C8NPN9</accession>
<comment type="catalytic activity">
    <reaction evidence="1 4 5">
        <text>[protein]-peptidylproline (omega=180) = [protein]-peptidylproline (omega=0)</text>
        <dbReference type="Rhea" id="RHEA:16237"/>
        <dbReference type="Rhea" id="RHEA-COMP:10747"/>
        <dbReference type="Rhea" id="RHEA-COMP:10748"/>
        <dbReference type="ChEBI" id="CHEBI:83833"/>
        <dbReference type="ChEBI" id="CHEBI:83834"/>
        <dbReference type="EC" id="5.2.1.8"/>
    </reaction>
</comment>
<sequence>MAVAAMVGPVRPPPEGLPVRRILAVSVVACLLLAGCGGSDSGSQALDDVKVGGGDNPKLTVAKNFTADKTGTKVVKEGDGEETKSGDVLKVNYVAVNGRTGKQFDNSFTSKSPLTVALTEGSVLPGFIKGLEGQKVGSRVLVAIPPEDGFGQEQQTLGIKKDDTMVFLFDIVSKVPQKATGTAKKLPKDVPSLVMKDGHPSGFEATKSTPKKVTKASAHVVIQGTGKAVGKDQSVTAHYVGQVYPDGDVFDESWSKGAPATFQLSQLVKCWQDLLPGQKIGSRVVLVCPSDTAYGDSPPQGGKIKAGDTLLFVIDLLDAS</sequence>
<dbReference type="AlphaFoldDB" id="A0A5C8NPN9"/>
<organism evidence="7 8">
    <name type="scientific">Aeromicrobium terrae</name>
    <dbReference type="NCBI Taxonomy" id="2498846"/>
    <lineage>
        <taxon>Bacteria</taxon>
        <taxon>Bacillati</taxon>
        <taxon>Actinomycetota</taxon>
        <taxon>Actinomycetes</taxon>
        <taxon>Propionibacteriales</taxon>
        <taxon>Nocardioidaceae</taxon>
        <taxon>Aeromicrobium</taxon>
    </lineage>
</organism>
<evidence type="ECO:0000313" key="7">
    <source>
        <dbReference type="EMBL" id="TXL63096.1"/>
    </source>
</evidence>
<dbReference type="PANTHER" id="PTHR45779:SF7">
    <property type="entry name" value="PEPTIDYLPROLYL ISOMERASE"/>
    <property type="match status" value="1"/>
</dbReference>
<comment type="caution">
    <text evidence="7">The sequence shown here is derived from an EMBL/GenBank/DDBJ whole genome shotgun (WGS) entry which is preliminary data.</text>
</comment>
<dbReference type="Proteomes" id="UP000321571">
    <property type="component" value="Unassembled WGS sequence"/>
</dbReference>
<dbReference type="GO" id="GO:0003755">
    <property type="term" value="F:peptidyl-prolyl cis-trans isomerase activity"/>
    <property type="evidence" value="ECO:0007669"/>
    <property type="project" value="UniProtKB-UniRule"/>
</dbReference>